<gene>
    <name evidence="3" type="ORF">JM946_28045</name>
</gene>
<reference evidence="3 4" key="1">
    <citation type="journal article" date="2021" name="Int. J. Syst. Evol. Microbiol.">
        <title>Steroidobacter gossypii sp. nov., isolated from soil of cotton cropping field.</title>
        <authorList>
            <person name="Huang R."/>
            <person name="Yang S."/>
            <person name="Zhen C."/>
            <person name="Liu W."/>
        </authorList>
    </citation>
    <scope>NUCLEOTIDE SEQUENCE [LARGE SCALE GENOMIC DNA]</scope>
    <source>
        <strain evidence="3 4">S1-65</strain>
    </source>
</reference>
<dbReference type="CDD" id="cd00093">
    <property type="entry name" value="HTH_XRE"/>
    <property type="match status" value="1"/>
</dbReference>
<dbReference type="Proteomes" id="UP000661077">
    <property type="component" value="Unassembled WGS sequence"/>
</dbReference>
<keyword evidence="1" id="KW-0238">DNA-binding</keyword>
<proteinExistence type="predicted"/>
<dbReference type="PANTHER" id="PTHR46558:SF4">
    <property type="entry name" value="DNA-BIDING PHAGE PROTEIN"/>
    <property type="match status" value="1"/>
</dbReference>
<evidence type="ECO:0000313" key="3">
    <source>
        <dbReference type="EMBL" id="MBM0108602.1"/>
    </source>
</evidence>
<protein>
    <submittedName>
        <fullName evidence="3">Helix-turn-helix domain-containing protein</fullName>
    </submittedName>
</protein>
<dbReference type="InterPro" id="IPR001387">
    <property type="entry name" value="Cro/C1-type_HTH"/>
</dbReference>
<comment type="caution">
    <text evidence="3">The sequence shown here is derived from an EMBL/GenBank/DDBJ whole genome shotgun (WGS) entry which is preliminary data.</text>
</comment>
<dbReference type="Gene3D" id="1.10.260.40">
    <property type="entry name" value="lambda repressor-like DNA-binding domains"/>
    <property type="match status" value="1"/>
</dbReference>
<accession>A0ABS1X5V1</accession>
<dbReference type="InterPro" id="IPR010982">
    <property type="entry name" value="Lambda_DNA-bd_dom_sf"/>
</dbReference>
<organism evidence="3 4">
    <name type="scientific">Steroidobacter gossypii</name>
    <dbReference type="NCBI Taxonomy" id="2805490"/>
    <lineage>
        <taxon>Bacteria</taxon>
        <taxon>Pseudomonadati</taxon>
        <taxon>Pseudomonadota</taxon>
        <taxon>Gammaproteobacteria</taxon>
        <taxon>Steroidobacterales</taxon>
        <taxon>Steroidobacteraceae</taxon>
        <taxon>Steroidobacter</taxon>
    </lineage>
</organism>
<name>A0ABS1X5V1_9GAMM</name>
<dbReference type="SMART" id="SM00530">
    <property type="entry name" value="HTH_XRE"/>
    <property type="match status" value="1"/>
</dbReference>
<dbReference type="PROSITE" id="PS50943">
    <property type="entry name" value="HTH_CROC1"/>
    <property type="match status" value="1"/>
</dbReference>
<feature type="domain" description="HTH cro/C1-type" evidence="2">
    <location>
        <begin position="29"/>
        <end position="83"/>
    </location>
</feature>
<keyword evidence="4" id="KW-1185">Reference proteome</keyword>
<dbReference type="Pfam" id="PF01381">
    <property type="entry name" value="HTH_3"/>
    <property type="match status" value="1"/>
</dbReference>
<evidence type="ECO:0000256" key="1">
    <source>
        <dbReference type="ARBA" id="ARBA00023125"/>
    </source>
</evidence>
<dbReference type="SUPFAM" id="SSF47413">
    <property type="entry name" value="lambda repressor-like DNA-binding domains"/>
    <property type="match status" value="1"/>
</dbReference>
<evidence type="ECO:0000313" key="4">
    <source>
        <dbReference type="Proteomes" id="UP000661077"/>
    </source>
</evidence>
<dbReference type="EMBL" id="JAEVLS010000009">
    <property type="protein sequence ID" value="MBM0108602.1"/>
    <property type="molecule type" value="Genomic_DNA"/>
</dbReference>
<dbReference type="PANTHER" id="PTHR46558">
    <property type="entry name" value="TRACRIPTIONAL REGULATORY PROTEIN-RELATED-RELATED"/>
    <property type="match status" value="1"/>
</dbReference>
<sequence length="144" mass="16360">MSDMQPASPKSPQIKKESRAYFAALGKRVTQLRKSRGMTQAELARALGVSQQAVFAYEIGDRRISVLILERLARLFRLNIDQFLGFAPEQPVRKRRLSPRAMRHAERLQALSKTQQRFVVRILDVLEEHNKNSGKAGAAPQARH</sequence>
<evidence type="ECO:0000259" key="2">
    <source>
        <dbReference type="PROSITE" id="PS50943"/>
    </source>
</evidence>